<protein>
    <submittedName>
        <fullName evidence="1">Uncharacterized protein</fullName>
    </submittedName>
</protein>
<accession>A0AAV2CTT8</accession>
<keyword evidence="2" id="KW-1185">Reference proteome</keyword>
<name>A0AAV2CTT8_9ROSI</name>
<reference evidence="1 2" key="1">
    <citation type="submission" date="2024-04" db="EMBL/GenBank/DDBJ databases">
        <authorList>
            <person name="Fracassetti M."/>
        </authorList>
    </citation>
    <scope>NUCLEOTIDE SEQUENCE [LARGE SCALE GENOMIC DNA]</scope>
</reference>
<dbReference type="EMBL" id="OZ034814">
    <property type="protein sequence ID" value="CAL1359842.1"/>
    <property type="molecule type" value="Genomic_DNA"/>
</dbReference>
<sequence>MRRGAASLLSRNLCWKGILKGGGDGGWTRRCLKKRSRLSAYAEIEVPEERPLKRLRQKSKNQWRFGLPHSSDLDGDEHVLAPLARSNTQKTETGIEHPAPCENLAQSIPFGNGICLVNGICPVKSNCGRTEFRKTPMGDGALCVPPGNRKIKVQANPCNPSTADVKRDDGSEDTVSGVRWCGHKKASQLRLDLLQRSLFC</sequence>
<dbReference type="Proteomes" id="UP001497516">
    <property type="component" value="Chromosome 10"/>
</dbReference>
<evidence type="ECO:0000313" key="2">
    <source>
        <dbReference type="Proteomes" id="UP001497516"/>
    </source>
</evidence>
<evidence type="ECO:0000313" key="1">
    <source>
        <dbReference type="EMBL" id="CAL1359842.1"/>
    </source>
</evidence>
<gene>
    <name evidence="1" type="ORF">LTRI10_LOCUS7308</name>
</gene>
<dbReference type="AlphaFoldDB" id="A0AAV2CTT8"/>
<proteinExistence type="predicted"/>
<organism evidence="1 2">
    <name type="scientific">Linum trigynum</name>
    <dbReference type="NCBI Taxonomy" id="586398"/>
    <lineage>
        <taxon>Eukaryota</taxon>
        <taxon>Viridiplantae</taxon>
        <taxon>Streptophyta</taxon>
        <taxon>Embryophyta</taxon>
        <taxon>Tracheophyta</taxon>
        <taxon>Spermatophyta</taxon>
        <taxon>Magnoliopsida</taxon>
        <taxon>eudicotyledons</taxon>
        <taxon>Gunneridae</taxon>
        <taxon>Pentapetalae</taxon>
        <taxon>rosids</taxon>
        <taxon>fabids</taxon>
        <taxon>Malpighiales</taxon>
        <taxon>Linaceae</taxon>
        <taxon>Linum</taxon>
    </lineage>
</organism>